<sequence length="139" mass="16689">MQNIQLTEIHKETLKSFNSKEIYDCPCVETLQKYITISKHKNTQQNTHLWFSKFEKFVKSTQPDIDLLIHYDKNVIAVFYQKLFKAKESFNIYEDYEFKAVCDTLYTRMIELEKINNGDYNRADPLTDEEMIQIFKHSN</sequence>
<evidence type="ECO:0000313" key="1">
    <source>
        <dbReference type="EMBL" id="CAI2192488.1"/>
    </source>
</evidence>
<feature type="non-terminal residue" evidence="1">
    <location>
        <position position="139"/>
    </location>
</feature>
<dbReference type="OrthoDB" id="2415589at2759"/>
<gene>
    <name evidence="1" type="ORF">FWILDA_LOCUS15601</name>
</gene>
<reference evidence="1" key="1">
    <citation type="submission" date="2022-08" db="EMBL/GenBank/DDBJ databases">
        <authorList>
            <person name="Kallberg Y."/>
            <person name="Tangrot J."/>
            <person name="Rosling A."/>
        </authorList>
    </citation>
    <scope>NUCLEOTIDE SEQUENCE</scope>
    <source>
        <strain evidence="1">Wild A</strain>
    </source>
</reference>
<dbReference type="EMBL" id="CAMKVN010008379">
    <property type="protein sequence ID" value="CAI2192488.1"/>
    <property type="molecule type" value="Genomic_DNA"/>
</dbReference>
<keyword evidence="2" id="KW-1185">Reference proteome</keyword>
<dbReference type="Proteomes" id="UP001153678">
    <property type="component" value="Unassembled WGS sequence"/>
</dbReference>
<comment type="caution">
    <text evidence="1">The sequence shown here is derived from an EMBL/GenBank/DDBJ whole genome shotgun (WGS) entry which is preliminary data.</text>
</comment>
<name>A0A9W4T4Q9_9GLOM</name>
<dbReference type="AlphaFoldDB" id="A0A9W4T4Q9"/>
<accession>A0A9W4T4Q9</accession>
<proteinExistence type="predicted"/>
<organism evidence="1 2">
    <name type="scientific">Funneliformis geosporum</name>
    <dbReference type="NCBI Taxonomy" id="1117311"/>
    <lineage>
        <taxon>Eukaryota</taxon>
        <taxon>Fungi</taxon>
        <taxon>Fungi incertae sedis</taxon>
        <taxon>Mucoromycota</taxon>
        <taxon>Glomeromycotina</taxon>
        <taxon>Glomeromycetes</taxon>
        <taxon>Glomerales</taxon>
        <taxon>Glomeraceae</taxon>
        <taxon>Funneliformis</taxon>
    </lineage>
</organism>
<evidence type="ECO:0000313" key="2">
    <source>
        <dbReference type="Proteomes" id="UP001153678"/>
    </source>
</evidence>
<protein>
    <submittedName>
        <fullName evidence="1">15307_t:CDS:1</fullName>
    </submittedName>
</protein>